<dbReference type="EMBL" id="ML769384">
    <property type="protein sequence ID" value="KAE9410727.1"/>
    <property type="molecule type" value="Genomic_DNA"/>
</dbReference>
<accession>A0A6A4IQ87</accession>
<gene>
    <name evidence="2" type="ORF">BT96DRAFT_930731</name>
</gene>
<dbReference type="AlphaFoldDB" id="A0A6A4IQ87"/>
<evidence type="ECO:0000313" key="3">
    <source>
        <dbReference type="Proteomes" id="UP000799118"/>
    </source>
</evidence>
<feature type="coiled-coil region" evidence="1">
    <location>
        <begin position="547"/>
        <end position="574"/>
    </location>
</feature>
<proteinExistence type="predicted"/>
<name>A0A6A4IQ87_9AGAR</name>
<sequence length="633" mass="71003">MSLFTGDQEACGIEIPDIRTYKNYGDQYSAYCKNCIRVKIAAVQRQEREAFIAQNLNATWVAKTDEEYWDMAMNSFDQELGDASISVKGVDSKSERISFNWVENPEMRHFFQKYIPEALPVTRQNILGAVLDAVTDDAVADTRCLVNGKHAMITADGWKNNADTDVWTSTLNVENVPYLLRTHDMTNHPKTGDEAYTMIDSDIRYAKETYGVEVIGVASDDGPDCKKMRQLTAERRPKLATFVCWGHQLSLMTGNYLCIDTPYVYAISDALNIVKFFNSHKAVKELLESLQVQNAVKAVRLFLPGQTRWTAQYLSARRTLHLQPYVESAVKMKETTLLEIASKNAINSIKDAQFWIDLKNTVRVVFELEPLAIAANIAQAPDCGLGQVLMLLGNLFRFYTNLPSSDEAVTNAMQKSLERRWSINADQPLFILALFFNPMFRAKLFNPEKLSGGVFSDNAMGMAGHLYAAEHTRADINLLQIWRLMGPGESNSGWSGFIKLVIRILSFIPNSASNKNSRPTVPANDVVYEEDLVDPTEPCNFDSASAALIAAAEAEEWEEEISALEVEIEARAAQNCPVTRFAKIKLADLFIYPHSTATDIPSYWYFNGQLLDEAEDVEADTAEALQMPETDNT</sequence>
<dbReference type="Proteomes" id="UP000799118">
    <property type="component" value="Unassembled WGS sequence"/>
</dbReference>
<evidence type="ECO:0000256" key="1">
    <source>
        <dbReference type="SAM" id="Coils"/>
    </source>
</evidence>
<dbReference type="SUPFAM" id="SSF53098">
    <property type="entry name" value="Ribonuclease H-like"/>
    <property type="match status" value="1"/>
</dbReference>
<keyword evidence="1" id="KW-0175">Coiled coil</keyword>
<reference evidence="2" key="1">
    <citation type="journal article" date="2019" name="Environ. Microbiol.">
        <title>Fungal ecological strategies reflected in gene transcription - a case study of two litter decomposers.</title>
        <authorList>
            <person name="Barbi F."/>
            <person name="Kohler A."/>
            <person name="Barry K."/>
            <person name="Baskaran P."/>
            <person name="Daum C."/>
            <person name="Fauchery L."/>
            <person name="Ihrmark K."/>
            <person name="Kuo A."/>
            <person name="LaButti K."/>
            <person name="Lipzen A."/>
            <person name="Morin E."/>
            <person name="Grigoriev I.V."/>
            <person name="Henrissat B."/>
            <person name="Lindahl B."/>
            <person name="Martin F."/>
        </authorList>
    </citation>
    <scope>NUCLEOTIDE SEQUENCE</scope>
    <source>
        <strain evidence="2">JB14</strain>
    </source>
</reference>
<organism evidence="2 3">
    <name type="scientific">Gymnopus androsaceus JB14</name>
    <dbReference type="NCBI Taxonomy" id="1447944"/>
    <lineage>
        <taxon>Eukaryota</taxon>
        <taxon>Fungi</taxon>
        <taxon>Dikarya</taxon>
        <taxon>Basidiomycota</taxon>
        <taxon>Agaricomycotina</taxon>
        <taxon>Agaricomycetes</taxon>
        <taxon>Agaricomycetidae</taxon>
        <taxon>Agaricales</taxon>
        <taxon>Marasmiineae</taxon>
        <taxon>Omphalotaceae</taxon>
        <taxon>Gymnopus</taxon>
    </lineage>
</organism>
<protein>
    <submittedName>
        <fullName evidence="2">Uncharacterized protein</fullName>
    </submittedName>
</protein>
<dbReference type="InterPro" id="IPR012337">
    <property type="entry name" value="RNaseH-like_sf"/>
</dbReference>
<keyword evidence="3" id="KW-1185">Reference proteome</keyword>
<dbReference type="OrthoDB" id="3270520at2759"/>
<evidence type="ECO:0000313" key="2">
    <source>
        <dbReference type="EMBL" id="KAE9410727.1"/>
    </source>
</evidence>